<dbReference type="AlphaFoldDB" id="A0A0R1VLI2"/>
<feature type="compositionally biased region" description="Basic and acidic residues" evidence="1">
    <location>
        <begin position="58"/>
        <end position="70"/>
    </location>
</feature>
<dbReference type="EMBL" id="AZFU01000004">
    <property type="protein sequence ID" value="KRM06696.1"/>
    <property type="molecule type" value="Genomic_DNA"/>
</dbReference>
<protein>
    <submittedName>
        <fullName evidence="2">Uncharacterized protein</fullName>
    </submittedName>
</protein>
<sequence>MENNQNTEVEYTLAGNMGNTIGQLSLQIANLQVTIRHQNDEITNYKAQNAELKHQLEKLRGRDAQHDKRSISITGQQDKH</sequence>
<organism evidence="2 3">
    <name type="scientific">Lactobacillus kitasatonis DSM 16761 = JCM 1039</name>
    <dbReference type="NCBI Taxonomy" id="1423767"/>
    <lineage>
        <taxon>Bacteria</taxon>
        <taxon>Bacillati</taxon>
        <taxon>Bacillota</taxon>
        <taxon>Bacilli</taxon>
        <taxon>Lactobacillales</taxon>
        <taxon>Lactobacillaceae</taxon>
        <taxon>Lactobacillus</taxon>
    </lineage>
</organism>
<evidence type="ECO:0000313" key="3">
    <source>
        <dbReference type="Proteomes" id="UP000051307"/>
    </source>
</evidence>
<feature type="region of interest" description="Disordered" evidence="1">
    <location>
        <begin position="58"/>
        <end position="80"/>
    </location>
</feature>
<name>A0A0R1VLI2_9LACO</name>
<accession>A0A0R1VLI2</accession>
<comment type="caution">
    <text evidence="2">The sequence shown here is derived from an EMBL/GenBank/DDBJ whole genome shotgun (WGS) entry which is preliminary data.</text>
</comment>
<reference evidence="2 3" key="1">
    <citation type="journal article" date="2015" name="Genome Announc.">
        <title>Expanding the biotechnology potential of lactobacilli through comparative genomics of 213 strains and associated genera.</title>
        <authorList>
            <person name="Sun Z."/>
            <person name="Harris H.M."/>
            <person name="McCann A."/>
            <person name="Guo C."/>
            <person name="Argimon S."/>
            <person name="Zhang W."/>
            <person name="Yang X."/>
            <person name="Jeffery I.B."/>
            <person name="Cooney J.C."/>
            <person name="Kagawa T.F."/>
            <person name="Liu W."/>
            <person name="Song Y."/>
            <person name="Salvetti E."/>
            <person name="Wrobel A."/>
            <person name="Rasinkangas P."/>
            <person name="Parkhill J."/>
            <person name="Rea M.C."/>
            <person name="O'Sullivan O."/>
            <person name="Ritari J."/>
            <person name="Douillard F.P."/>
            <person name="Paul Ross R."/>
            <person name="Yang R."/>
            <person name="Briner A.E."/>
            <person name="Felis G.E."/>
            <person name="de Vos W.M."/>
            <person name="Barrangou R."/>
            <person name="Klaenhammer T.R."/>
            <person name="Caufield P.W."/>
            <person name="Cui Y."/>
            <person name="Zhang H."/>
            <person name="O'Toole P.W."/>
        </authorList>
    </citation>
    <scope>NUCLEOTIDE SEQUENCE [LARGE SCALE GENOMIC DNA]</scope>
    <source>
        <strain evidence="2 3">DSM 16761</strain>
    </source>
</reference>
<evidence type="ECO:0000313" key="2">
    <source>
        <dbReference type="EMBL" id="KRM06696.1"/>
    </source>
</evidence>
<dbReference type="RefSeq" id="WP_025014914.1">
    <property type="nucleotide sequence ID" value="NZ_AZFU01000004.1"/>
</dbReference>
<evidence type="ECO:0000256" key="1">
    <source>
        <dbReference type="SAM" id="MobiDB-lite"/>
    </source>
</evidence>
<gene>
    <name evidence="2" type="ORF">FC59_GL001612</name>
</gene>
<feature type="compositionally biased region" description="Polar residues" evidence="1">
    <location>
        <begin position="71"/>
        <end position="80"/>
    </location>
</feature>
<proteinExistence type="predicted"/>
<dbReference type="Proteomes" id="UP000051307">
    <property type="component" value="Unassembled WGS sequence"/>
</dbReference>